<sequence length="353" mass="39835">MDACALEVPFTEKRCLIRCWDVMVIRLRGLMASYGFLAVCLGLCEAGAEDLRDFRPISLVGSLYKWLAKTNPRCVLIANEAIDSVLKNNENGILCKLDIEKTYDNVDCLFFSQLCRKWALERNGLGGSSGAYPLQASLCWVVDGGFMSGCRVKGKSEEGLLMWFEVMSGLRINLEKSELIPVGRIENIDDLALGFGCREGSLPSTYLGMPLGALFKSVTVWDGVEEHFHRRLVMWKRQYLSKGGRATLIQSTLSNLPFYLMSLLCLPSSVRQRLEQIQRDFLWGGGNLERKPHLVRWELVCLSKKKGGLRVKCLSILNKALLSKWNWRFANEREDLWNQVIRGKIEGVGALGK</sequence>
<dbReference type="PANTHER" id="PTHR33116">
    <property type="entry name" value="REVERSE TRANSCRIPTASE ZINC-BINDING DOMAIN-CONTAINING PROTEIN-RELATED-RELATED"/>
    <property type="match status" value="1"/>
</dbReference>
<comment type="caution">
    <text evidence="1">The sequence shown here is derived from an EMBL/GenBank/DDBJ whole genome shotgun (WGS) entry which is preliminary data.</text>
</comment>
<dbReference type="AlphaFoldDB" id="A0A438KAY6"/>
<organism evidence="1 2">
    <name type="scientific">Vitis vinifera</name>
    <name type="common">Grape</name>
    <dbReference type="NCBI Taxonomy" id="29760"/>
    <lineage>
        <taxon>Eukaryota</taxon>
        <taxon>Viridiplantae</taxon>
        <taxon>Streptophyta</taxon>
        <taxon>Embryophyta</taxon>
        <taxon>Tracheophyta</taxon>
        <taxon>Spermatophyta</taxon>
        <taxon>Magnoliopsida</taxon>
        <taxon>eudicotyledons</taxon>
        <taxon>Gunneridae</taxon>
        <taxon>Pentapetalae</taxon>
        <taxon>rosids</taxon>
        <taxon>Vitales</taxon>
        <taxon>Vitaceae</taxon>
        <taxon>Viteae</taxon>
        <taxon>Vitis</taxon>
    </lineage>
</organism>
<dbReference type="EMBL" id="QGNW01000011">
    <property type="protein sequence ID" value="RVX18351.1"/>
    <property type="molecule type" value="Genomic_DNA"/>
</dbReference>
<proteinExistence type="predicted"/>
<protein>
    <submittedName>
        <fullName evidence="1">Putative ribonuclease H protein</fullName>
    </submittedName>
</protein>
<evidence type="ECO:0000313" key="2">
    <source>
        <dbReference type="Proteomes" id="UP000288805"/>
    </source>
</evidence>
<name>A0A438KAY6_VITVI</name>
<gene>
    <name evidence="1" type="primary">VvCHDp000001_218</name>
    <name evidence="1" type="ORF">CK203_006747</name>
</gene>
<reference evidence="1 2" key="1">
    <citation type="journal article" date="2018" name="PLoS Genet.">
        <title>Population sequencing reveals clonal diversity and ancestral inbreeding in the grapevine cultivar Chardonnay.</title>
        <authorList>
            <person name="Roach M.J."/>
            <person name="Johnson D.L."/>
            <person name="Bohlmann J."/>
            <person name="van Vuuren H.J."/>
            <person name="Jones S.J."/>
            <person name="Pretorius I.S."/>
            <person name="Schmidt S.A."/>
            <person name="Borneman A.R."/>
        </authorList>
    </citation>
    <scope>NUCLEOTIDE SEQUENCE [LARGE SCALE GENOMIC DNA]</scope>
    <source>
        <strain evidence="2">cv. Chardonnay</strain>
        <tissue evidence="1">Leaf</tissue>
    </source>
</reference>
<evidence type="ECO:0000313" key="1">
    <source>
        <dbReference type="EMBL" id="RVX18351.1"/>
    </source>
</evidence>
<dbReference type="PANTHER" id="PTHR33116:SF78">
    <property type="entry name" value="OS12G0587133 PROTEIN"/>
    <property type="match status" value="1"/>
</dbReference>
<dbReference type="Proteomes" id="UP000288805">
    <property type="component" value="Unassembled WGS sequence"/>
</dbReference>
<accession>A0A438KAY6</accession>